<evidence type="ECO:0000313" key="2">
    <source>
        <dbReference type="Proteomes" id="UP001367508"/>
    </source>
</evidence>
<evidence type="ECO:0000313" key="1">
    <source>
        <dbReference type="EMBL" id="KAK7360944.1"/>
    </source>
</evidence>
<gene>
    <name evidence="1" type="ORF">VNO77_02963</name>
</gene>
<comment type="caution">
    <text evidence="1">The sequence shown here is derived from an EMBL/GenBank/DDBJ whole genome shotgun (WGS) entry which is preliminary data.</text>
</comment>
<dbReference type="EMBL" id="JAYMYQ010000001">
    <property type="protein sequence ID" value="KAK7360944.1"/>
    <property type="molecule type" value="Genomic_DNA"/>
</dbReference>
<dbReference type="AlphaFoldDB" id="A0AAN9MU15"/>
<sequence>MPDVSHSRWTLLLAPCFGRMAATMGACSIGRATQYWCRGMHSARMVFQGGSTPFIVLASPSFSTLTLAMAVAPNLNLSLSGLTQAHRLGCRILRYLANSVSKPRSLPYELPLTHKGLVAPSQCFTCLRLTLRSPLLPALDLLV</sequence>
<name>A0AAN9MU15_CANGL</name>
<protein>
    <submittedName>
        <fullName evidence="1">Uncharacterized protein</fullName>
    </submittedName>
</protein>
<organism evidence="1 2">
    <name type="scientific">Canavalia gladiata</name>
    <name type="common">Sword bean</name>
    <name type="synonym">Dolichos gladiatus</name>
    <dbReference type="NCBI Taxonomy" id="3824"/>
    <lineage>
        <taxon>Eukaryota</taxon>
        <taxon>Viridiplantae</taxon>
        <taxon>Streptophyta</taxon>
        <taxon>Embryophyta</taxon>
        <taxon>Tracheophyta</taxon>
        <taxon>Spermatophyta</taxon>
        <taxon>Magnoliopsida</taxon>
        <taxon>eudicotyledons</taxon>
        <taxon>Gunneridae</taxon>
        <taxon>Pentapetalae</taxon>
        <taxon>rosids</taxon>
        <taxon>fabids</taxon>
        <taxon>Fabales</taxon>
        <taxon>Fabaceae</taxon>
        <taxon>Papilionoideae</taxon>
        <taxon>50 kb inversion clade</taxon>
        <taxon>NPAAA clade</taxon>
        <taxon>indigoferoid/millettioid clade</taxon>
        <taxon>Phaseoleae</taxon>
        <taxon>Canavalia</taxon>
    </lineage>
</organism>
<dbReference type="Proteomes" id="UP001367508">
    <property type="component" value="Unassembled WGS sequence"/>
</dbReference>
<reference evidence="1 2" key="1">
    <citation type="submission" date="2024-01" db="EMBL/GenBank/DDBJ databases">
        <title>The genomes of 5 underutilized Papilionoideae crops provide insights into root nodulation and disease resistanc.</title>
        <authorList>
            <person name="Jiang F."/>
        </authorList>
    </citation>
    <scope>NUCLEOTIDE SEQUENCE [LARGE SCALE GENOMIC DNA]</scope>
    <source>
        <strain evidence="1">LVBAO_FW01</strain>
        <tissue evidence="1">Leaves</tissue>
    </source>
</reference>
<accession>A0AAN9MU15</accession>
<keyword evidence="2" id="KW-1185">Reference proteome</keyword>
<proteinExistence type="predicted"/>